<dbReference type="EMBL" id="MU827327">
    <property type="protein sequence ID" value="KAJ7355110.1"/>
    <property type="molecule type" value="Genomic_DNA"/>
</dbReference>
<gene>
    <name evidence="2" type="ORF">OS493_027899</name>
</gene>
<reference evidence="2" key="1">
    <citation type="submission" date="2023-01" db="EMBL/GenBank/DDBJ databases">
        <title>Genome assembly of the deep-sea coral Lophelia pertusa.</title>
        <authorList>
            <person name="Herrera S."/>
            <person name="Cordes E."/>
        </authorList>
    </citation>
    <scope>NUCLEOTIDE SEQUENCE</scope>
    <source>
        <strain evidence="2">USNM1676648</strain>
        <tissue evidence="2">Polyp</tissue>
    </source>
</reference>
<evidence type="ECO:0000313" key="3">
    <source>
        <dbReference type="Proteomes" id="UP001163046"/>
    </source>
</evidence>
<feature type="region of interest" description="Disordered" evidence="1">
    <location>
        <begin position="121"/>
        <end position="147"/>
    </location>
</feature>
<feature type="compositionally biased region" description="Low complexity" evidence="1">
    <location>
        <begin position="123"/>
        <end position="139"/>
    </location>
</feature>
<protein>
    <submittedName>
        <fullName evidence="2">Uncharacterized protein</fullName>
    </submittedName>
</protein>
<accession>A0A9W9YKI6</accession>
<feature type="compositionally biased region" description="Basic and acidic residues" evidence="1">
    <location>
        <begin position="22"/>
        <end position="43"/>
    </location>
</feature>
<keyword evidence="3" id="KW-1185">Reference proteome</keyword>
<organism evidence="2 3">
    <name type="scientific">Desmophyllum pertusum</name>
    <dbReference type="NCBI Taxonomy" id="174260"/>
    <lineage>
        <taxon>Eukaryota</taxon>
        <taxon>Metazoa</taxon>
        <taxon>Cnidaria</taxon>
        <taxon>Anthozoa</taxon>
        <taxon>Hexacorallia</taxon>
        <taxon>Scleractinia</taxon>
        <taxon>Caryophylliina</taxon>
        <taxon>Caryophylliidae</taxon>
        <taxon>Desmophyllum</taxon>
    </lineage>
</organism>
<proteinExistence type="predicted"/>
<feature type="compositionally biased region" description="Polar residues" evidence="1">
    <location>
        <begin position="44"/>
        <end position="54"/>
    </location>
</feature>
<dbReference type="Proteomes" id="UP001163046">
    <property type="component" value="Unassembled WGS sequence"/>
</dbReference>
<evidence type="ECO:0000313" key="2">
    <source>
        <dbReference type="EMBL" id="KAJ7355110.1"/>
    </source>
</evidence>
<name>A0A9W9YKI6_9CNID</name>
<evidence type="ECO:0000256" key="1">
    <source>
        <dbReference type="SAM" id="MobiDB-lite"/>
    </source>
</evidence>
<comment type="caution">
    <text evidence="2">The sequence shown here is derived from an EMBL/GenBank/DDBJ whole genome shotgun (WGS) entry which is preliminary data.</text>
</comment>
<dbReference type="AlphaFoldDB" id="A0A9W9YKI6"/>
<sequence>MASIRTRKIKPTEASPEPTKAWPERTEAWANNEKCRTGRRADHQIQNNSTSSDGSEAGWKDDQTNTELTVLGDELEIITIDTDSSIAQPGLTKPELSRGGVLCKRRCHWFDEIQELVDANVASSSCQGKQRSSPSSSPKKVYERLKLQRQRSSSRVHNFKDEEYDSDCCLGYSRTTPCAAHPSPSPPGCIPSEVIVQAPIEVGAHSKPEARLMITNADTESDPWNKDICDQAVTTLRPGNLARRGMIFAPVVFTSTAVHELEEAGISPEDNHMSNTGLKLFVQSQRIVYRRNAICEELEMITGFVKINGAKFSLWHLRIELLNTLKIRKL</sequence>
<feature type="region of interest" description="Disordered" evidence="1">
    <location>
        <begin position="1"/>
        <end position="61"/>
    </location>
</feature>